<dbReference type="Proteomes" id="UP000326452">
    <property type="component" value="Unassembled WGS sequence"/>
</dbReference>
<dbReference type="EMBL" id="CABVJC010000005">
    <property type="protein sequence ID" value="VVQ07591.1"/>
    <property type="molecule type" value="Genomic_DNA"/>
</dbReference>
<dbReference type="AlphaFoldDB" id="A0A5E7U9J3"/>
<evidence type="ECO:0000313" key="1">
    <source>
        <dbReference type="EMBL" id="VVQ07591.1"/>
    </source>
</evidence>
<accession>A0A5E7U9J3</accession>
<reference evidence="1 2" key="1">
    <citation type="submission" date="2019-09" db="EMBL/GenBank/DDBJ databases">
        <authorList>
            <person name="Chandra G."/>
            <person name="Truman W A."/>
        </authorList>
    </citation>
    <scope>NUCLEOTIDE SEQUENCE [LARGE SCALE GENOMIC DNA]</scope>
    <source>
        <strain evidence="1">PS941</strain>
    </source>
</reference>
<evidence type="ECO:0000313" key="2">
    <source>
        <dbReference type="Proteomes" id="UP000326452"/>
    </source>
</evidence>
<sequence length="183" mass="20781">MCEVVTVNQLISKIRTKIEFNDGRLFEEFVRWDGVCTSFDDTKNSMLYAQKHAVVRFERYLVFEDGVELRIPVSEMPYILADRTGVLVVFNETLSKFGTSEFPWFFNSPNNAAIYNSDGSLRFQLQSAHGVGSYIGAVHYTRTPVDPNALGVLVGSVGHDPEWLYLVDPDSPKLISTGKWIRY</sequence>
<proteinExistence type="predicted"/>
<gene>
    <name evidence="1" type="ORF">PS941_03276</name>
</gene>
<protein>
    <submittedName>
        <fullName evidence="1">Uncharacterized protein</fullName>
    </submittedName>
</protein>
<name>A0A5E7U9J3_PSEFL</name>
<organism evidence="1 2">
    <name type="scientific">Pseudomonas fluorescens</name>
    <dbReference type="NCBI Taxonomy" id="294"/>
    <lineage>
        <taxon>Bacteria</taxon>
        <taxon>Pseudomonadati</taxon>
        <taxon>Pseudomonadota</taxon>
        <taxon>Gammaproteobacteria</taxon>
        <taxon>Pseudomonadales</taxon>
        <taxon>Pseudomonadaceae</taxon>
        <taxon>Pseudomonas</taxon>
    </lineage>
</organism>